<evidence type="ECO:0000256" key="5">
    <source>
        <dbReference type="ARBA" id="ARBA00022622"/>
    </source>
</evidence>
<feature type="chain" id="PRO_5026140914" description="CFEM domain-containing protein" evidence="10">
    <location>
        <begin position="18"/>
        <end position="125"/>
    </location>
</feature>
<keyword evidence="8" id="KW-0449">Lipoprotein</keyword>
<dbReference type="Pfam" id="PF05730">
    <property type="entry name" value="CFEM"/>
    <property type="match status" value="1"/>
</dbReference>
<reference evidence="12 13" key="1">
    <citation type="journal article" date="2016" name="Sci. Rep.">
        <title>Peltaster fructicola genome reveals evolution from an invasive phytopathogen to an ectophytic parasite.</title>
        <authorList>
            <person name="Xu C."/>
            <person name="Chen H."/>
            <person name="Gleason M.L."/>
            <person name="Xu J.R."/>
            <person name="Liu H."/>
            <person name="Zhang R."/>
            <person name="Sun G."/>
        </authorList>
    </citation>
    <scope>NUCLEOTIDE SEQUENCE [LARGE SCALE GENOMIC DNA]</scope>
    <source>
        <strain evidence="12 13">LNHT1506</strain>
    </source>
</reference>
<accession>A0A6H0XV47</accession>
<keyword evidence="4" id="KW-0964">Secreted</keyword>
<evidence type="ECO:0000259" key="11">
    <source>
        <dbReference type="PROSITE" id="PS52012"/>
    </source>
</evidence>
<dbReference type="AlphaFoldDB" id="A0A6H0XV47"/>
<comment type="similarity">
    <text evidence="3">Belongs to the RBT5 family.</text>
</comment>
<evidence type="ECO:0000256" key="3">
    <source>
        <dbReference type="ARBA" id="ARBA00010031"/>
    </source>
</evidence>
<comment type="caution">
    <text evidence="9">Lacks conserved residue(s) required for the propagation of feature annotation.</text>
</comment>
<dbReference type="InterPro" id="IPR008427">
    <property type="entry name" value="Extracellular_membr_CFEM_dom"/>
</dbReference>
<evidence type="ECO:0000256" key="1">
    <source>
        <dbReference type="ARBA" id="ARBA00004589"/>
    </source>
</evidence>
<proteinExistence type="inferred from homology"/>
<sequence>MKSIIAALLASAAIVSAQISALPLCGITCGLQAANAINCFPVTNFNCTCQYSNQALILPILQSCLAKSCTDSAQSSAAISAGEGICQTVSQTASSMASYNLPARTTAFDWQLPSYHCKIQLRRHL</sequence>
<keyword evidence="6 10" id="KW-0732">Signal</keyword>
<evidence type="ECO:0000313" key="13">
    <source>
        <dbReference type="Proteomes" id="UP000503462"/>
    </source>
</evidence>
<gene>
    <name evidence="12" type="ORF">AMS68_003837</name>
</gene>
<organism evidence="12 13">
    <name type="scientific">Peltaster fructicola</name>
    <dbReference type="NCBI Taxonomy" id="286661"/>
    <lineage>
        <taxon>Eukaryota</taxon>
        <taxon>Fungi</taxon>
        <taxon>Dikarya</taxon>
        <taxon>Ascomycota</taxon>
        <taxon>Pezizomycotina</taxon>
        <taxon>Dothideomycetes</taxon>
        <taxon>Dothideomycetes incertae sedis</taxon>
        <taxon>Peltaster</taxon>
    </lineage>
</organism>
<evidence type="ECO:0000256" key="9">
    <source>
        <dbReference type="PROSITE-ProRule" id="PRU01356"/>
    </source>
</evidence>
<name>A0A6H0XV47_9PEZI</name>
<evidence type="ECO:0000256" key="8">
    <source>
        <dbReference type="ARBA" id="ARBA00023288"/>
    </source>
</evidence>
<keyword evidence="5" id="KW-0325">Glycoprotein</keyword>
<evidence type="ECO:0000256" key="6">
    <source>
        <dbReference type="ARBA" id="ARBA00022729"/>
    </source>
</evidence>
<feature type="domain" description="CFEM" evidence="11">
    <location>
        <begin position="1"/>
        <end position="116"/>
    </location>
</feature>
<evidence type="ECO:0000256" key="4">
    <source>
        <dbReference type="ARBA" id="ARBA00022525"/>
    </source>
</evidence>
<dbReference type="Proteomes" id="UP000503462">
    <property type="component" value="Chromosome 3"/>
</dbReference>
<dbReference type="PROSITE" id="PS52012">
    <property type="entry name" value="CFEM"/>
    <property type="match status" value="1"/>
</dbReference>
<keyword evidence="5" id="KW-0336">GPI-anchor</keyword>
<keyword evidence="5" id="KW-0472">Membrane</keyword>
<evidence type="ECO:0000256" key="10">
    <source>
        <dbReference type="SAM" id="SignalP"/>
    </source>
</evidence>
<keyword evidence="13" id="KW-1185">Reference proteome</keyword>
<protein>
    <recommendedName>
        <fullName evidence="11">CFEM domain-containing protein</fullName>
    </recommendedName>
</protein>
<evidence type="ECO:0000313" key="12">
    <source>
        <dbReference type="EMBL" id="QIW98319.1"/>
    </source>
</evidence>
<dbReference type="GO" id="GO:0098552">
    <property type="term" value="C:side of membrane"/>
    <property type="evidence" value="ECO:0007669"/>
    <property type="project" value="UniProtKB-KW"/>
</dbReference>
<feature type="signal peptide" evidence="10">
    <location>
        <begin position="1"/>
        <end position="17"/>
    </location>
</feature>
<dbReference type="EMBL" id="CP051141">
    <property type="protein sequence ID" value="QIW98319.1"/>
    <property type="molecule type" value="Genomic_DNA"/>
</dbReference>
<dbReference type="GO" id="GO:0005576">
    <property type="term" value="C:extracellular region"/>
    <property type="evidence" value="ECO:0007669"/>
    <property type="project" value="UniProtKB-SubCell"/>
</dbReference>
<keyword evidence="7" id="KW-1015">Disulfide bond</keyword>
<evidence type="ECO:0000256" key="2">
    <source>
        <dbReference type="ARBA" id="ARBA00004613"/>
    </source>
</evidence>
<evidence type="ECO:0000256" key="7">
    <source>
        <dbReference type="ARBA" id="ARBA00023157"/>
    </source>
</evidence>
<comment type="subcellular location">
    <subcellularLocation>
        <location evidence="1">Membrane</location>
        <topology evidence="1">Lipid-anchor</topology>
        <topology evidence="1">GPI-anchor</topology>
    </subcellularLocation>
    <subcellularLocation>
        <location evidence="2">Secreted</location>
    </subcellularLocation>
</comment>